<dbReference type="PROSITE" id="PS01169">
    <property type="entry name" value="RIBOSOMAL_L21"/>
    <property type="match status" value="1"/>
</dbReference>
<dbReference type="Pfam" id="PF00829">
    <property type="entry name" value="Ribosomal_L21p"/>
    <property type="match status" value="1"/>
</dbReference>
<protein>
    <recommendedName>
        <fullName evidence="6">Large ribosomal subunit protein bL21</fullName>
    </recommendedName>
</protein>
<comment type="similarity">
    <text evidence="1 6 7">Belongs to the bacterial ribosomal protein bL21 family.</text>
</comment>
<keyword evidence="4 6" id="KW-0689">Ribosomal protein</keyword>
<dbReference type="InterPro" id="IPR028909">
    <property type="entry name" value="bL21-like"/>
</dbReference>
<keyword evidence="3 6" id="KW-0694">RNA-binding</keyword>
<reference evidence="9 10" key="1">
    <citation type="submission" date="2023-12" db="EMBL/GenBank/DDBJ databases">
        <title>Baltic Sea Cyanobacteria.</title>
        <authorList>
            <person name="Delbaje E."/>
            <person name="Fewer D.P."/>
            <person name="Shishido T.K."/>
        </authorList>
    </citation>
    <scope>NUCLEOTIDE SEQUENCE [LARGE SCALE GENOMIC DNA]</scope>
    <source>
        <strain evidence="9 10">UHCC 0139</strain>
    </source>
</reference>
<evidence type="ECO:0000256" key="2">
    <source>
        <dbReference type="ARBA" id="ARBA00022730"/>
    </source>
</evidence>
<keyword evidence="2 6" id="KW-0699">rRNA-binding</keyword>
<dbReference type="PANTHER" id="PTHR21349">
    <property type="entry name" value="50S RIBOSOMAL PROTEIN L21"/>
    <property type="match status" value="1"/>
</dbReference>
<evidence type="ECO:0000256" key="8">
    <source>
        <dbReference type="SAM" id="MobiDB-lite"/>
    </source>
</evidence>
<dbReference type="Proteomes" id="UP001304461">
    <property type="component" value="Unassembled WGS sequence"/>
</dbReference>
<dbReference type="PANTHER" id="PTHR21349:SF0">
    <property type="entry name" value="LARGE RIBOSOMAL SUBUNIT PROTEIN BL21M"/>
    <property type="match status" value="1"/>
</dbReference>
<evidence type="ECO:0000313" key="10">
    <source>
        <dbReference type="Proteomes" id="UP001304461"/>
    </source>
</evidence>
<evidence type="ECO:0000256" key="7">
    <source>
        <dbReference type="RuleBase" id="RU000562"/>
    </source>
</evidence>
<accession>A0ABU5RT73</accession>
<dbReference type="InterPro" id="IPR001787">
    <property type="entry name" value="Ribosomal_bL21"/>
</dbReference>
<dbReference type="InterPro" id="IPR036164">
    <property type="entry name" value="bL21-like_sf"/>
</dbReference>
<dbReference type="GO" id="GO:0005840">
    <property type="term" value="C:ribosome"/>
    <property type="evidence" value="ECO:0007669"/>
    <property type="project" value="UniProtKB-KW"/>
</dbReference>
<evidence type="ECO:0000256" key="6">
    <source>
        <dbReference type="HAMAP-Rule" id="MF_01363"/>
    </source>
</evidence>
<dbReference type="RefSeq" id="WP_323305034.1">
    <property type="nucleotide sequence ID" value="NZ_JAYGHX010000003.1"/>
</dbReference>
<evidence type="ECO:0000256" key="5">
    <source>
        <dbReference type="ARBA" id="ARBA00023274"/>
    </source>
</evidence>
<name>A0ABU5RT73_9CYAN</name>
<keyword evidence="10" id="KW-1185">Reference proteome</keyword>
<proteinExistence type="inferred from homology"/>
<dbReference type="EMBL" id="JAYGHX010000003">
    <property type="protein sequence ID" value="MEA5390976.1"/>
    <property type="molecule type" value="Genomic_DNA"/>
</dbReference>
<feature type="region of interest" description="Disordered" evidence="8">
    <location>
        <begin position="1"/>
        <end position="23"/>
    </location>
</feature>
<evidence type="ECO:0000256" key="3">
    <source>
        <dbReference type="ARBA" id="ARBA00022884"/>
    </source>
</evidence>
<organism evidence="9 10">
    <name type="scientific">Cyanobium gracile UHCC 0139</name>
    <dbReference type="NCBI Taxonomy" id="3110308"/>
    <lineage>
        <taxon>Bacteria</taxon>
        <taxon>Bacillati</taxon>
        <taxon>Cyanobacteriota</taxon>
        <taxon>Cyanophyceae</taxon>
        <taxon>Synechococcales</taxon>
        <taxon>Prochlorococcaceae</taxon>
        <taxon>Cyanobium</taxon>
    </lineage>
</organism>
<gene>
    <name evidence="6 9" type="primary">rplU</name>
    <name evidence="6" type="synonym">rpl21</name>
    <name evidence="9" type="ORF">VB738_06840</name>
</gene>
<comment type="function">
    <text evidence="6 7">This protein binds to 23S rRNA in the presence of protein L20.</text>
</comment>
<sequence>MTQAPQKEAPEQEPLSTTTTGAQGDATGAYAIVEASGQQFWLQPDRYVDLDRLNAEVDTTVTLENVLLVKDASGTTLGQPYVEGATVELKVMAHRRGQKIIVYKMRPKKKTRRKNGHRQELTRVMVQSIKVGGKSIA</sequence>
<dbReference type="NCBIfam" id="TIGR00061">
    <property type="entry name" value="L21"/>
    <property type="match status" value="1"/>
</dbReference>
<evidence type="ECO:0000256" key="4">
    <source>
        <dbReference type="ARBA" id="ARBA00022980"/>
    </source>
</evidence>
<dbReference type="HAMAP" id="MF_01363">
    <property type="entry name" value="Ribosomal_bL21"/>
    <property type="match status" value="1"/>
</dbReference>
<dbReference type="InterPro" id="IPR018258">
    <property type="entry name" value="Ribosomal_bL21_CS"/>
</dbReference>
<comment type="caution">
    <text evidence="9">The sequence shown here is derived from an EMBL/GenBank/DDBJ whole genome shotgun (WGS) entry which is preliminary data.</text>
</comment>
<dbReference type="SUPFAM" id="SSF141091">
    <property type="entry name" value="L21p-like"/>
    <property type="match status" value="1"/>
</dbReference>
<keyword evidence="5 6" id="KW-0687">Ribonucleoprotein</keyword>
<comment type="subunit">
    <text evidence="6">Part of the 50S ribosomal subunit. Contacts protein L20.</text>
</comment>
<evidence type="ECO:0000313" key="9">
    <source>
        <dbReference type="EMBL" id="MEA5390976.1"/>
    </source>
</evidence>
<evidence type="ECO:0000256" key="1">
    <source>
        <dbReference type="ARBA" id="ARBA00008563"/>
    </source>
</evidence>